<accession>A0A916JTJ9</accession>
<organism evidence="3 4">
    <name type="scientific">Leucobacter soli</name>
    <dbReference type="NCBI Taxonomy" id="2812850"/>
    <lineage>
        <taxon>Bacteria</taxon>
        <taxon>Bacillati</taxon>
        <taxon>Actinomycetota</taxon>
        <taxon>Actinomycetes</taxon>
        <taxon>Micrococcales</taxon>
        <taxon>Microbacteriaceae</taxon>
        <taxon>Leucobacter</taxon>
    </lineage>
</organism>
<protein>
    <recommendedName>
        <fullName evidence="2">HTH cro/C1-type domain-containing protein</fullName>
    </recommendedName>
</protein>
<dbReference type="InterPro" id="IPR050807">
    <property type="entry name" value="TransReg_Diox_bact_type"/>
</dbReference>
<reference evidence="3" key="1">
    <citation type="submission" date="2021-06" db="EMBL/GenBank/DDBJ databases">
        <authorList>
            <person name="Criscuolo A."/>
        </authorList>
    </citation>
    <scope>NUCLEOTIDE SEQUENCE</scope>
    <source>
        <strain evidence="3">CIP111803</strain>
    </source>
</reference>
<dbReference type="InterPro" id="IPR010359">
    <property type="entry name" value="IrrE_HExxH"/>
</dbReference>
<evidence type="ECO:0000313" key="4">
    <source>
        <dbReference type="Proteomes" id="UP000693892"/>
    </source>
</evidence>
<name>A0A916JTJ9_9MICO</name>
<dbReference type="PANTHER" id="PTHR46797:SF1">
    <property type="entry name" value="METHYLPHOSPHONATE SYNTHASE"/>
    <property type="match status" value="1"/>
</dbReference>
<dbReference type="PROSITE" id="PS50943">
    <property type="entry name" value="HTH_CROC1"/>
    <property type="match status" value="1"/>
</dbReference>
<dbReference type="GO" id="GO:0003700">
    <property type="term" value="F:DNA-binding transcription factor activity"/>
    <property type="evidence" value="ECO:0007669"/>
    <property type="project" value="TreeGrafter"/>
</dbReference>
<dbReference type="EMBL" id="CAJVAP010000001">
    <property type="protein sequence ID" value="CAG7597141.1"/>
    <property type="molecule type" value="Genomic_DNA"/>
</dbReference>
<keyword evidence="4" id="KW-1185">Reference proteome</keyword>
<dbReference type="GO" id="GO:0003677">
    <property type="term" value="F:DNA binding"/>
    <property type="evidence" value="ECO:0007669"/>
    <property type="project" value="UniProtKB-KW"/>
</dbReference>
<dbReference type="InterPro" id="IPR001387">
    <property type="entry name" value="Cro/C1-type_HTH"/>
</dbReference>
<dbReference type="Pfam" id="PF06114">
    <property type="entry name" value="Peptidase_M78"/>
    <property type="match status" value="1"/>
</dbReference>
<keyword evidence="1" id="KW-0238">DNA-binding</keyword>
<evidence type="ECO:0000259" key="2">
    <source>
        <dbReference type="PROSITE" id="PS50943"/>
    </source>
</evidence>
<dbReference type="CDD" id="cd00093">
    <property type="entry name" value="HTH_XRE"/>
    <property type="match status" value="1"/>
</dbReference>
<dbReference type="Pfam" id="PF01381">
    <property type="entry name" value="HTH_3"/>
    <property type="match status" value="1"/>
</dbReference>
<dbReference type="PANTHER" id="PTHR46797">
    <property type="entry name" value="HTH-TYPE TRANSCRIPTIONAL REGULATOR"/>
    <property type="match status" value="1"/>
</dbReference>
<gene>
    <name evidence="3" type="ORF">LEUCIP111803_00127</name>
</gene>
<evidence type="ECO:0000256" key="1">
    <source>
        <dbReference type="ARBA" id="ARBA00023125"/>
    </source>
</evidence>
<dbReference type="AlphaFoldDB" id="A0A916JTJ9"/>
<feature type="domain" description="HTH cro/C1-type" evidence="2">
    <location>
        <begin position="33"/>
        <end position="87"/>
    </location>
</feature>
<evidence type="ECO:0000313" key="3">
    <source>
        <dbReference type="EMBL" id="CAG7597141.1"/>
    </source>
</evidence>
<dbReference type="SMART" id="SM00530">
    <property type="entry name" value="HTH_XRE"/>
    <property type="match status" value="1"/>
</dbReference>
<sequence length="502" mass="55751">MVVMTLTDMSATERSAEHAGTEAADALTLGRQVRERRIRLGLKLEQLAEAIDRAPSQVSAIENGKREPSLPVLRALAQALDCTVDELLASEAPSERAALEISVERAQRGPVFQSLGIPAIRVSKATHDDTLRAVLGLHQEVERLHRERAATPEEARRANTELRAEMRVRGNYFAELEREAAALLESVGHDGVDVGPVSQLAIAGIAQKLGFTLHYVNDLPHSTRSVIDRRNGRIYLGESLPSRDARAPILRALASIVCRHEEPRSYGEFLRQRVEANYLAGAVLLPERATVERLREAKAQRQISMEDLRDAFGVSYEMAAHRFTNLATEHLDLPVHFMKAHESGMLIKAYENDGVRFPSDALGNLEGAAVCRNWTARTVFSQSDRFNPWYQYTDMSAGGTYWCTSRVEKAKEGQYSVSVGVPFDSVKWFRGRDTPHRTRSFCPDERCCRRASDALTRKWSAAAWPEAATPTSLLAALPTGTFPGVDAHEVYGFLESYEGNRG</sequence>
<dbReference type="GO" id="GO:0005829">
    <property type="term" value="C:cytosol"/>
    <property type="evidence" value="ECO:0007669"/>
    <property type="project" value="TreeGrafter"/>
</dbReference>
<comment type="caution">
    <text evidence="3">The sequence shown here is derived from an EMBL/GenBank/DDBJ whole genome shotgun (WGS) entry which is preliminary data.</text>
</comment>
<proteinExistence type="predicted"/>
<dbReference type="Proteomes" id="UP000693892">
    <property type="component" value="Unassembled WGS sequence"/>
</dbReference>